<proteinExistence type="predicted"/>
<comment type="caution">
    <text evidence="1">The sequence shown here is derived from an EMBL/GenBank/DDBJ whole genome shotgun (WGS) entry which is preliminary data.</text>
</comment>
<sequence length="705" mass="80564">MPNESCPLVSISSSLANLETFSWLKSALWCLSQLLDPFRRFQYTWMDLKKMGLVANTSRIPSWFKEISSIPNLPSLITSSRSNNISITLSLFSLIGKFVDKIDEVTHIRLRNKYYWIAGLDSSNSLIFGRAFYTFDDSSGNRVIYFSHWIPIPNDRMVLTPCPGCSLHCLDDNEGPLALKSVGGKLIHRSCLSFLPSYRCLNLYQMTAHIDLSQQLINLKLSPFILCSYFRFLLEFSEMYILEQFLVMDTSFLRQSDDSSTHVSSDLTPPPSPAFALSSNTQFHIVGNVPDGDPSNSHLKCVWVQTLDDYILESGVFSCPMVSPYKDVAELTFIIYVLNSFPSESVVEFSSLLQLRPSYHNWMNVSPAKRPRLKNNFLWLCIFELIKSKRISCGFNELIENAPTPPYLARALDFIKDTAHSALSRLVPLMDEVFPPFLKTMGHFTGLDELLTQDPVAYWRSITDIKNFFSLLGLSRFTMLQTSFHAVDWALSFDTFQQSIYPRLMVSNAATFFQFRLKLWFDELPIMYRLCQRFPGLYADDSLCPNCGIFMETLEHLFICSPSSLDASDSNPKPLQHKDITVDLIQRFIIKLATKVSYSPECKRTYEELLSALRSLDSIGLPSLLSNSGISSFSASWFLRGFIPCDLPTFLMRYSGLKYHSVSSIISRTFLKLQREIYHNLWRPRCKIKVQHDLAKGIRGVPEIT</sequence>
<gene>
    <name evidence="1" type="ORF">RhiirA4_480007</name>
</gene>
<organism evidence="1 2">
    <name type="scientific">Rhizophagus irregularis</name>
    <dbReference type="NCBI Taxonomy" id="588596"/>
    <lineage>
        <taxon>Eukaryota</taxon>
        <taxon>Fungi</taxon>
        <taxon>Fungi incertae sedis</taxon>
        <taxon>Mucoromycota</taxon>
        <taxon>Glomeromycotina</taxon>
        <taxon>Glomeromycetes</taxon>
        <taxon>Glomerales</taxon>
        <taxon>Glomeraceae</taxon>
        <taxon>Rhizophagus</taxon>
    </lineage>
</organism>
<evidence type="ECO:0000313" key="1">
    <source>
        <dbReference type="EMBL" id="PKY58253.1"/>
    </source>
</evidence>
<accession>A0A2I1HH88</accession>
<dbReference type="VEuPathDB" id="FungiDB:FUN_024249"/>
<name>A0A2I1HH88_9GLOM</name>
<reference evidence="1 2" key="1">
    <citation type="submission" date="2015-10" db="EMBL/GenBank/DDBJ databases">
        <title>Genome analyses suggest a sexual origin of heterokaryosis in a supposedly ancient asexual fungus.</title>
        <authorList>
            <person name="Ropars J."/>
            <person name="Sedzielewska K."/>
            <person name="Noel J."/>
            <person name="Charron P."/>
            <person name="Farinelli L."/>
            <person name="Marton T."/>
            <person name="Kruger M."/>
            <person name="Pelin A."/>
            <person name="Brachmann A."/>
            <person name="Corradi N."/>
        </authorList>
    </citation>
    <scope>NUCLEOTIDE SEQUENCE [LARGE SCALE GENOMIC DNA]</scope>
    <source>
        <strain evidence="1 2">A4</strain>
    </source>
</reference>
<dbReference type="Proteomes" id="UP000234323">
    <property type="component" value="Unassembled WGS sequence"/>
</dbReference>
<evidence type="ECO:0000313" key="2">
    <source>
        <dbReference type="Proteomes" id="UP000234323"/>
    </source>
</evidence>
<protein>
    <submittedName>
        <fullName evidence="1">Uncharacterized protein</fullName>
    </submittedName>
</protein>
<dbReference type="VEuPathDB" id="FungiDB:RhiirA1_476402"/>
<dbReference type="AlphaFoldDB" id="A0A2I1HH88"/>
<keyword evidence="2" id="KW-1185">Reference proteome</keyword>
<dbReference type="EMBL" id="LLXI01002921">
    <property type="protein sequence ID" value="PKY58253.1"/>
    <property type="molecule type" value="Genomic_DNA"/>
</dbReference>